<evidence type="ECO:0000313" key="3">
    <source>
        <dbReference type="Proteomes" id="UP000886796"/>
    </source>
</evidence>
<keyword evidence="1" id="KW-0812">Transmembrane</keyword>
<feature type="transmembrane region" description="Helical" evidence="1">
    <location>
        <begin position="96"/>
        <end position="116"/>
    </location>
</feature>
<dbReference type="AlphaFoldDB" id="A0A9D0Z305"/>
<evidence type="ECO:0000313" key="2">
    <source>
        <dbReference type="EMBL" id="HIQ68297.1"/>
    </source>
</evidence>
<reference evidence="2" key="1">
    <citation type="submission" date="2020-10" db="EMBL/GenBank/DDBJ databases">
        <authorList>
            <person name="Gilroy R."/>
        </authorList>
    </citation>
    <scope>NUCLEOTIDE SEQUENCE</scope>
    <source>
        <strain evidence="2">13361</strain>
    </source>
</reference>
<accession>A0A9D0Z305</accession>
<gene>
    <name evidence="2" type="ORF">IAB74_07300</name>
</gene>
<name>A0A9D0Z305_9FIRM</name>
<dbReference type="Proteomes" id="UP000886796">
    <property type="component" value="Unassembled WGS sequence"/>
</dbReference>
<keyword evidence="1" id="KW-1133">Transmembrane helix</keyword>
<reference evidence="2" key="2">
    <citation type="journal article" date="2021" name="PeerJ">
        <title>Extensive microbial diversity within the chicken gut microbiome revealed by metagenomics and culture.</title>
        <authorList>
            <person name="Gilroy R."/>
            <person name="Ravi A."/>
            <person name="Getino M."/>
            <person name="Pursley I."/>
            <person name="Horton D.L."/>
            <person name="Alikhan N.F."/>
            <person name="Baker D."/>
            <person name="Gharbi K."/>
            <person name="Hall N."/>
            <person name="Watson M."/>
            <person name="Adriaenssens E.M."/>
            <person name="Foster-Nyarko E."/>
            <person name="Jarju S."/>
            <person name="Secka A."/>
            <person name="Antonio M."/>
            <person name="Oren A."/>
            <person name="Chaudhuri R.R."/>
            <person name="La Ragione R."/>
            <person name="Hildebrand F."/>
            <person name="Pallen M.J."/>
        </authorList>
    </citation>
    <scope>NUCLEOTIDE SEQUENCE</scope>
    <source>
        <strain evidence="2">13361</strain>
    </source>
</reference>
<protein>
    <submittedName>
        <fullName evidence="2">Uncharacterized protein</fullName>
    </submittedName>
</protein>
<proteinExistence type="predicted"/>
<dbReference type="EMBL" id="DVFK01000102">
    <property type="protein sequence ID" value="HIQ68297.1"/>
    <property type="molecule type" value="Genomic_DNA"/>
</dbReference>
<feature type="non-terminal residue" evidence="2">
    <location>
        <position position="212"/>
    </location>
</feature>
<keyword evidence="1" id="KW-0472">Membrane</keyword>
<evidence type="ECO:0000256" key="1">
    <source>
        <dbReference type="SAM" id="Phobius"/>
    </source>
</evidence>
<sequence>MPNQKRKTDLARYDSMDTEALQEILRADASKKEAEVSDQETILYIMGVLAKRRKDQNQGKSLDEAWEIFQRSYEERTSHTSEREPVKTGGKWKKSLVAAAAVVVLLLGGTVTAQGFGVDLWQTIAKWTQQTLFLGYMGQTEDSMGADSDYNMPCASLQSALDEFNTEKKLVPTWLPEGYAETDMSVSQTPTQRIFSAKYEESDSSLRIRIAN</sequence>
<organism evidence="2 3">
    <name type="scientific">Candidatus Faecousia excrementigallinarum</name>
    <dbReference type="NCBI Taxonomy" id="2840806"/>
    <lineage>
        <taxon>Bacteria</taxon>
        <taxon>Bacillati</taxon>
        <taxon>Bacillota</taxon>
        <taxon>Clostridia</taxon>
        <taxon>Eubacteriales</taxon>
        <taxon>Oscillospiraceae</taxon>
        <taxon>Faecousia</taxon>
    </lineage>
</organism>
<comment type="caution">
    <text evidence="2">The sequence shown here is derived from an EMBL/GenBank/DDBJ whole genome shotgun (WGS) entry which is preliminary data.</text>
</comment>